<keyword evidence="2 7" id="KW-0436">Ligase</keyword>
<keyword evidence="4" id="KW-0443">Lipid metabolism</keyword>
<evidence type="ECO:0000256" key="4">
    <source>
        <dbReference type="ARBA" id="ARBA00023098"/>
    </source>
</evidence>
<dbReference type="EMBL" id="FCOA02000004">
    <property type="protein sequence ID" value="SAK52612.1"/>
    <property type="molecule type" value="Genomic_DNA"/>
</dbReference>
<feature type="domain" description="AMP-dependent synthetase/ligase" evidence="5">
    <location>
        <begin position="33"/>
        <end position="408"/>
    </location>
</feature>
<dbReference type="InterPro" id="IPR000873">
    <property type="entry name" value="AMP-dep_synth/lig_dom"/>
</dbReference>
<dbReference type="NCBIfam" id="NF004837">
    <property type="entry name" value="PRK06187.1"/>
    <property type="match status" value="1"/>
</dbReference>
<keyword evidence="8" id="KW-1185">Reference proteome</keyword>
<dbReference type="STRING" id="1777140.AWB79_01905"/>
<dbReference type="InterPro" id="IPR025110">
    <property type="entry name" value="AMP-bd_C"/>
</dbReference>
<keyword evidence="3" id="KW-0276">Fatty acid metabolism</keyword>
<dbReference type="Proteomes" id="UP000054851">
    <property type="component" value="Unassembled WGS sequence"/>
</dbReference>
<evidence type="ECO:0000256" key="3">
    <source>
        <dbReference type="ARBA" id="ARBA00022832"/>
    </source>
</evidence>
<sequence length="558" mass="61538">MLDPHFDSHAAPGAYAYPLLIKQLLHTPLAQAAEQEIVYRGEVRHSYRTLAERIARLANGLDALGAKHGATVAMMDWDSHRYLDCYFAVPMMGAVLQSVNVRLSQDEILYTLNHAGAQILIVHTDFIPVIDAIRTRLETVRTFIWIDEQGSPVPEHGIPFAQEYEAMLAAAQPSREFPDFDENTRATTFYTTGTTGKPKGVYFSHRQLVLHTIAGMAALASPASGQRFHRGDVYMPITPMFHVHAWGMPYIATMLGVKQVYPGRYVPRNLVRLIEQEGVTFSHCVSTILHMLLSCPDAETVDLSRWKVVIGGGALTEGLARVALGRGIDVFSGYGMSESGPLLSLAQLPPDADTLDQDEQVRLRCTTGRAIPLVDLRIVNDEMREAPRDGRTSGEIVARAPWLTQGYLLNREASAQLWEGGALHTQDIGCVDAAGYLRITDRAKDVIKSGGEWVSSLEVESLISQLPGVAEVAVIGVSDEKWGERPLALVVKKPECDTPVTEESIQRYLLGIAETGRISRYAVPRDVRFIDEISKTSVGKIDKKTLRLRFKDNQAAGA</sequence>
<feature type="domain" description="AMP-binding enzyme C-terminal" evidence="6">
    <location>
        <begin position="458"/>
        <end position="540"/>
    </location>
</feature>
<dbReference type="GO" id="GO:0016874">
    <property type="term" value="F:ligase activity"/>
    <property type="evidence" value="ECO:0007669"/>
    <property type="project" value="UniProtKB-KW"/>
</dbReference>
<comment type="similarity">
    <text evidence="1">Belongs to the ATP-dependent AMP-binding enzyme family.</text>
</comment>
<dbReference type="Pfam" id="PF00501">
    <property type="entry name" value="AMP-binding"/>
    <property type="match status" value="1"/>
</dbReference>
<comment type="caution">
    <text evidence="7">The sequence shown here is derived from an EMBL/GenBank/DDBJ whole genome shotgun (WGS) entry which is preliminary data.</text>
</comment>
<dbReference type="Gene3D" id="3.40.50.12780">
    <property type="entry name" value="N-terminal domain of ligase-like"/>
    <property type="match status" value="1"/>
</dbReference>
<dbReference type="Gene3D" id="3.30.300.30">
    <property type="match status" value="1"/>
</dbReference>
<evidence type="ECO:0000259" key="6">
    <source>
        <dbReference type="Pfam" id="PF13193"/>
    </source>
</evidence>
<evidence type="ECO:0000256" key="1">
    <source>
        <dbReference type="ARBA" id="ARBA00006432"/>
    </source>
</evidence>
<dbReference type="Pfam" id="PF13193">
    <property type="entry name" value="AMP-binding_C"/>
    <property type="match status" value="1"/>
</dbReference>
<gene>
    <name evidence="7" type="ORF">AWB79_01905</name>
</gene>
<evidence type="ECO:0000256" key="2">
    <source>
        <dbReference type="ARBA" id="ARBA00022598"/>
    </source>
</evidence>
<dbReference type="InterPro" id="IPR042099">
    <property type="entry name" value="ANL_N_sf"/>
</dbReference>
<evidence type="ECO:0000313" key="8">
    <source>
        <dbReference type="Proteomes" id="UP000054851"/>
    </source>
</evidence>
<dbReference type="FunFam" id="3.30.300.30:FF:000008">
    <property type="entry name" value="2,3-dihydroxybenzoate-AMP ligase"/>
    <property type="match status" value="1"/>
</dbReference>
<evidence type="ECO:0000259" key="5">
    <source>
        <dbReference type="Pfam" id="PF00501"/>
    </source>
</evidence>
<dbReference type="OrthoDB" id="9766486at2"/>
<reference evidence="7" key="1">
    <citation type="submission" date="2016-01" db="EMBL/GenBank/DDBJ databases">
        <authorList>
            <person name="Peeters C."/>
        </authorList>
    </citation>
    <scope>NUCLEOTIDE SEQUENCE</scope>
    <source>
        <strain evidence="7">LMG 29322</strain>
    </source>
</reference>
<dbReference type="GO" id="GO:0006631">
    <property type="term" value="P:fatty acid metabolic process"/>
    <property type="evidence" value="ECO:0007669"/>
    <property type="project" value="UniProtKB-KW"/>
</dbReference>
<dbReference type="RefSeq" id="WP_061167148.1">
    <property type="nucleotide sequence ID" value="NZ_FCOA02000004.1"/>
</dbReference>
<dbReference type="PANTHER" id="PTHR43859">
    <property type="entry name" value="ACYL-ACTIVATING ENZYME"/>
    <property type="match status" value="1"/>
</dbReference>
<evidence type="ECO:0000313" key="7">
    <source>
        <dbReference type="EMBL" id="SAK52612.1"/>
    </source>
</evidence>
<name>A0A158A464_9BURK</name>
<dbReference type="InterPro" id="IPR045851">
    <property type="entry name" value="AMP-bd_C_sf"/>
</dbReference>
<dbReference type="SUPFAM" id="SSF56801">
    <property type="entry name" value="Acetyl-CoA synthetase-like"/>
    <property type="match status" value="1"/>
</dbReference>
<accession>A0A158A464</accession>
<organism evidence="7 8">
    <name type="scientific">Caballeronia hypogeia</name>
    <dbReference type="NCBI Taxonomy" id="1777140"/>
    <lineage>
        <taxon>Bacteria</taxon>
        <taxon>Pseudomonadati</taxon>
        <taxon>Pseudomonadota</taxon>
        <taxon>Betaproteobacteria</taxon>
        <taxon>Burkholderiales</taxon>
        <taxon>Burkholderiaceae</taxon>
        <taxon>Caballeronia</taxon>
    </lineage>
</organism>
<dbReference type="AlphaFoldDB" id="A0A158A464"/>
<dbReference type="PANTHER" id="PTHR43859:SF4">
    <property type="entry name" value="BUTANOATE--COA LIGASE AAE1-RELATED"/>
    <property type="match status" value="1"/>
</dbReference>
<protein>
    <submittedName>
        <fullName evidence="7">AMP-dependent synthetase and ligase</fullName>
    </submittedName>
</protein>
<proteinExistence type="inferred from homology"/>